<reference evidence="1" key="1">
    <citation type="journal article" date="2014" name="Front. Microbiol.">
        <title>High frequency of phylogenetically diverse reductive dehalogenase-homologous genes in deep subseafloor sedimentary metagenomes.</title>
        <authorList>
            <person name="Kawai M."/>
            <person name="Futagami T."/>
            <person name="Toyoda A."/>
            <person name="Takaki Y."/>
            <person name="Nishi S."/>
            <person name="Hori S."/>
            <person name="Arai W."/>
            <person name="Tsubouchi T."/>
            <person name="Morono Y."/>
            <person name="Uchiyama I."/>
            <person name="Ito T."/>
            <person name="Fujiyama A."/>
            <person name="Inagaki F."/>
            <person name="Takami H."/>
        </authorList>
    </citation>
    <scope>NUCLEOTIDE SEQUENCE</scope>
    <source>
        <strain evidence="1">Expedition CK06-06</strain>
    </source>
</reference>
<proteinExistence type="predicted"/>
<gene>
    <name evidence="1" type="ORF">S06H3_20415</name>
</gene>
<name>X1L3Q3_9ZZZZ</name>
<organism evidence="1">
    <name type="scientific">marine sediment metagenome</name>
    <dbReference type="NCBI Taxonomy" id="412755"/>
    <lineage>
        <taxon>unclassified sequences</taxon>
        <taxon>metagenomes</taxon>
        <taxon>ecological metagenomes</taxon>
    </lineage>
</organism>
<evidence type="ECO:0000313" key="1">
    <source>
        <dbReference type="EMBL" id="GAI13952.1"/>
    </source>
</evidence>
<dbReference type="EMBL" id="BARV01010569">
    <property type="protein sequence ID" value="GAI13952.1"/>
    <property type="molecule type" value="Genomic_DNA"/>
</dbReference>
<feature type="non-terminal residue" evidence="1">
    <location>
        <position position="47"/>
    </location>
</feature>
<protein>
    <submittedName>
        <fullName evidence="1">Uncharacterized protein</fullName>
    </submittedName>
</protein>
<comment type="caution">
    <text evidence="1">The sequence shown here is derived from an EMBL/GenBank/DDBJ whole genome shotgun (WGS) entry which is preliminary data.</text>
</comment>
<sequence>MREILQSNLMATNQAHFVQRIVSEILKTGTEVFRLHVVGDFYSVEYV</sequence>
<accession>X1L3Q3</accession>
<dbReference type="AlphaFoldDB" id="X1L3Q3"/>